<dbReference type="SUPFAM" id="SSF55008">
    <property type="entry name" value="HMA, heavy metal-associated domain"/>
    <property type="match status" value="1"/>
</dbReference>
<keyword evidence="1" id="KW-0479">Metal-binding</keyword>
<evidence type="ECO:0000256" key="1">
    <source>
        <dbReference type="ARBA" id="ARBA00022723"/>
    </source>
</evidence>
<dbReference type="AlphaFoldDB" id="A0A2R4XJM3"/>
<evidence type="ECO:0000313" key="4">
    <source>
        <dbReference type="Proteomes" id="UP000244571"/>
    </source>
</evidence>
<dbReference type="InterPro" id="IPR017969">
    <property type="entry name" value="Heavy-metal-associated_CS"/>
</dbReference>
<organism evidence="3 4">
    <name type="scientific">Orrella marina</name>
    <dbReference type="NCBI Taxonomy" id="2163011"/>
    <lineage>
        <taxon>Bacteria</taxon>
        <taxon>Pseudomonadati</taxon>
        <taxon>Pseudomonadota</taxon>
        <taxon>Betaproteobacteria</taxon>
        <taxon>Burkholderiales</taxon>
        <taxon>Alcaligenaceae</taxon>
        <taxon>Orrella</taxon>
    </lineage>
</organism>
<evidence type="ECO:0000259" key="2">
    <source>
        <dbReference type="PROSITE" id="PS50846"/>
    </source>
</evidence>
<name>A0A2R4XJM3_9BURK</name>
<sequence length="66" mass="7071">MVNFQVNDMTCGHCAGVIRAAITTAAPQADIEVDLSARRVAVEGVTDIDAVERAIREAGYTPERQP</sequence>
<reference evidence="3 4" key="1">
    <citation type="submission" date="2018-04" db="EMBL/GenBank/DDBJ databases">
        <title>Bordetella sp. HZ20 isolated from seawater.</title>
        <authorList>
            <person name="Sun C."/>
        </authorList>
    </citation>
    <scope>NUCLEOTIDE SEQUENCE [LARGE SCALE GENOMIC DNA]</scope>
    <source>
        <strain evidence="3 4">HZ20</strain>
    </source>
</reference>
<dbReference type="InterPro" id="IPR036163">
    <property type="entry name" value="HMA_dom_sf"/>
</dbReference>
<accession>A0A2R4XJM3</accession>
<evidence type="ECO:0000313" key="3">
    <source>
        <dbReference type="EMBL" id="AWB34000.1"/>
    </source>
</evidence>
<dbReference type="PROSITE" id="PS50846">
    <property type="entry name" value="HMA_2"/>
    <property type="match status" value="1"/>
</dbReference>
<dbReference type="Gene3D" id="3.30.70.100">
    <property type="match status" value="1"/>
</dbReference>
<keyword evidence="4" id="KW-1185">Reference proteome</keyword>
<dbReference type="EMBL" id="CP028901">
    <property type="protein sequence ID" value="AWB34000.1"/>
    <property type="molecule type" value="Genomic_DNA"/>
</dbReference>
<protein>
    <submittedName>
        <fullName evidence="3">Copper chaperone</fullName>
    </submittedName>
</protein>
<dbReference type="OrthoDB" id="9813965at2"/>
<feature type="domain" description="HMA" evidence="2">
    <location>
        <begin position="1"/>
        <end position="63"/>
    </location>
</feature>
<dbReference type="GO" id="GO:0046872">
    <property type="term" value="F:metal ion binding"/>
    <property type="evidence" value="ECO:0007669"/>
    <property type="project" value="UniProtKB-KW"/>
</dbReference>
<gene>
    <name evidence="3" type="ORF">DBV39_10050</name>
</gene>
<dbReference type="Proteomes" id="UP000244571">
    <property type="component" value="Chromosome"/>
</dbReference>
<proteinExistence type="predicted"/>
<dbReference type="InterPro" id="IPR006121">
    <property type="entry name" value="HMA_dom"/>
</dbReference>
<dbReference type="Pfam" id="PF00403">
    <property type="entry name" value="HMA"/>
    <property type="match status" value="1"/>
</dbReference>
<dbReference type="PROSITE" id="PS01047">
    <property type="entry name" value="HMA_1"/>
    <property type="match status" value="1"/>
</dbReference>
<dbReference type="KEGG" id="boz:DBV39_10050"/>
<dbReference type="CDD" id="cd00371">
    <property type="entry name" value="HMA"/>
    <property type="match status" value="1"/>
</dbReference>